<reference evidence="1" key="1">
    <citation type="submission" date="2021-01" db="EMBL/GenBank/DDBJ databases">
        <authorList>
            <consortium name="Genoscope - CEA"/>
            <person name="William W."/>
        </authorList>
    </citation>
    <scope>NUCLEOTIDE SEQUENCE</scope>
</reference>
<sequence length="205" mass="24679">MEILLQEQLIPLNLEPPEDTKKMKKFQTQQQRNCRFDYFDLFCNEIYYNQINPSSKIHYQSYLIIIQQCCYTKCYFLFTFWDGFKALVLDAIQIKGDHEHSASPFANIINQKRGQYWIGFKNEAFSQNRNQISKIYWDMAYKSFNTYNEKILKKILLLCTHLRGYQRKKIKKISKNLYIQKQYKPLINIVQIVIFAKQLVIILQS</sequence>
<name>A0A8S1PHN7_PARPR</name>
<accession>A0A8S1PHN7</accession>
<evidence type="ECO:0000313" key="2">
    <source>
        <dbReference type="Proteomes" id="UP000688137"/>
    </source>
</evidence>
<gene>
    <name evidence="1" type="ORF">PPRIM_AZ9-3.1.T1180026</name>
</gene>
<dbReference type="AlphaFoldDB" id="A0A8S1PHN7"/>
<comment type="caution">
    <text evidence="1">The sequence shown here is derived from an EMBL/GenBank/DDBJ whole genome shotgun (WGS) entry which is preliminary data.</text>
</comment>
<dbReference type="Proteomes" id="UP000688137">
    <property type="component" value="Unassembled WGS sequence"/>
</dbReference>
<evidence type="ECO:0000313" key="1">
    <source>
        <dbReference type="EMBL" id="CAD8102291.1"/>
    </source>
</evidence>
<organism evidence="1 2">
    <name type="scientific">Paramecium primaurelia</name>
    <dbReference type="NCBI Taxonomy" id="5886"/>
    <lineage>
        <taxon>Eukaryota</taxon>
        <taxon>Sar</taxon>
        <taxon>Alveolata</taxon>
        <taxon>Ciliophora</taxon>
        <taxon>Intramacronucleata</taxon>
        <taxon>Oligohymenophorea</taxon>
        <taxon>Peniculida</taxon>
        <taxon>Parameciidae</taxon>
        <taxon>Paramecium</taxon>
    </lineage>
</organism>
<protein>
    <submittedName>
        <fullName evidence="1">Uncharacterized protein</fullName>
    </submittedName>
</protein>
<keyword evidence="2" id="KW-1185">Reference proteome</keyword>
<dbReference type="EMBL" id="CAJJDM010000121">
    <property type="protein sequence ID" value="CAD8102291.1"/>
    <property type="molecule type" value="Genomic_DNA"/>
</dbReference>
<proteinExistence type="predicted"/>